<gene>
    <name evidence="1" type="ORF">CMV_003961</name>
</gene>
<protein>
    <submittedName>
        <fullName evidence="1">Uncharacterized protein</fullName>
    </submittedName>
</protein>
<dbReference type="EMBL" id="JRKL02000323">
    <property type="protein sequence ID" value="KAF3972540.1"/>
    <property type="molecule type" value="Genomic_DNA"/>
</dbReference>
<dbReference type="AlphaFoldDB" id="A0A8J4RN59"/>
<evidence type="ECO:0000313" key="1">
    <source>
        <dbReference type="EMBL" id="KAF3972540.1"/>
    </source>
</evidence>
<organism evidence="1 2">
    <name type="scientific">Castanea mollissima</name>
    <name type="common">Chinese chestnut</name>
    <dbReference type="NCBI Taxonomy" id="60419"/>
    <lineage>
        <taxon>Eukaryota</taxon>
        <taxon>Viridiplantae</taxon>
        <taxon>Streptophyta</taxon>
        <taxon>Embryophyta</taxon>
        <taxon>Tracheophyta</taxon>
        <taxon>Spermatophyta</taxon>
        <taxon>Magnoliopsida</taxon>
        <taxon>eudicotyledons</taxon>
        <taxon>Gunneridae</taxon>
        <taxon>Pentapetalae</taxon>
        <taxon>rosids</taxon>
        <taxon>fabids</taxon>
        <taxon>Fagales</taxon>
        <taxon>Fagaceae</taxon>
        <taxon>Castanea</taxon>
    </lineage>
</organism>
<sequence length="71" mass="7859">MQNLGSENPKLEAYILSPSFSFINYITGPNPSITVPEIQMGAHSSWKHLQVLLVLKCMAVKLLEKLDSSSL</sequence>
<accession>A0A8J4RN59</accession>
<evidence type="ECO:0000313" key="2">
    <source>
        <dbReference type="Proteomes" id="UP000737018"/>
    </source>
</evidence>
<keyword evidence="2" id="KW-1185">Reference proteome</keyword>
<name>A0A8J4RN59_9ROSI</name>
<comment type="caution">
    <text evidence="1">The sequence shown here is derived from an EMBL/GenBank/DDBJ whole genome shotgun (WGS) entry which is preliminary data.</text>
</comment>
<reference evidence="1" key="1">
    <citation type="submission" date="2020-03" db="EMBL/GenBank/DDBJ databases">
        <title>Castanea mollissima Vanexum genome sequencing.</title>
        <authorList>
            <person name="Staton M."/>
        </authorList>
    </citation>
    <scope>NUCLEOTIDE SEQUENCE</scope>
    <source>
        <tissue evidence="1">Leaf</tissue>
    </source>
</reference>
<proteinExistence type="predicted"/>
<dbReference type="Proteomes" id="UP000737018">
    <property type="component" value="Unassembled WGS sequence"/>
</dbReference>